<accession>A0A812WF77</accession>
<protein>
    <submittedName>
        <fullName evidence="8">Cacna1h protein</fullName>
    </submittedName>
</protein>
<dbReference type="PROSITE" id="PS00018">
    <property type="entry name" value="EF_HAND_1"/>
    <property type="match status" value="1"/>
</dbReference>
<evidence type="ECO:0000259" key="7">
    <source>
        <dbReference type="PROSITE" id="PS50222"/>
    </source>
</evidence>
<evidence type="ECO:0000313" key="8">
    <source>
        <dbReference type="EMBL" id="CAE7665970.1"/>
    </source>
</evidence>
<feature type="transmembrane region" description="Helical" evidence="6">
    <location>
        <begin position="179"/>
        <end position="203"/>
    </location>
</feature>
<dbReference type="Gene3D" id="1.20.120.350">
    <property type="entry name" value="Voltage-gated potassium channels. Chain C"/>
    <property type="match status" value="1"/>
</dbReference>
<evidence type="ECO:0000256" key="6">
    <source>
        <dbReference type="SAM" id="Phobius"/>
    </source>
</evidence>
<dbReference type="InterPro" id="IPR005821">
    <property type="entry name" value="Ion_trans_dom"/>
</dbReference>
<reference evidence="8" key="1">
    <citation type="submission" date="2021-02" db="EMBL/GenBank/DDBJ databases">
        <authorList>
            <person name="Dougan E. K."/>
            <person name="Rhodes N."/>
            <person name="Thang M."/>
            <person name="Chan C."/>
        </authorList>
    </citation>
    <scope>NUCLEOTIDE SEQUENCE</scope>
</reference>
<dbReference type="GO" id="GO:0005248">
    <property type="term" value="F:voltage-gated sodium channel activity"/>
    <property type="evidence" value="ECO:0007669"/>
    <property type="project" value="TreeGrafter"/>
</dbReference>
<dbReference type="Gene3D" id="1.10.238.10">
    <property type="entry name" value="EF-hand"/>
    <property type="match status" value="1"/>
</dbReference>
<name>A0A812WF77_9DINO</name>
<evidence type="ECO:0000313" key="9">
    <source>
        <dbReference type="Proteomes" id="UP000601435"/>
    </source>
</evidence>
<evidence type="ECO:0000256" key="5">
    <source>
        <dbReference type="ARBA" id="ARBA00023136"/>
    </source>
</evidence>
<keyword evidence="4 6" id="KW-1133">Transmembrane helix</keyword>
<dbReference type="GO" id="GO:0001518">
    <property type="term" value="C:voltage-gated sodium channel complex"/>
    <property type="evidence" value="ECO:0007669"/>
    <property type="project" value="TreeGrafter"/>
</dbReference>
<feature type="transmembrane region" description="Helical" evidence="6">
    <location>
        <begin position="224"/>
        <end position="245"/>
    </location>
</feature>
<keyword evidence="3" id="KW-0106">Calcium</keyword>
<dbReference type="Pfam" id="PF00520">
    <property type="entry name" value="Ion_trans"/>
    <property type="match status" value="1"/>
</dbReference>
<keyword evidence="2 6" id="KW-0812">Transmembrane</keyword>
<feature type="transmembrane region" description="Helical" evidence="6">
    <location>
        <begin position="257"/>
        <end position="284"/>
    </location>
</feature>
<feature type="transmembrane region" description="Helical" evidence="6">
    <location>
        <begin position="64"/>
        <end position="86"/>
    </location>
</feature>
<evidence type="ECO:0000256" key="1">
    <source>
        <dbReference type="ARBA" id="ARBA00004141"/>
    </source>
</evidence>
<dbReference type="Proteomes" id="UP000601435">
    <property type="component" value="Unassembled WGS sequence"/>
</dbReference>
<dbReference type="InterPro" id="IPR002048">
    <property type="entry name" value="EF_hand_dom"/>
</dbReference>
<evidence type="ECO:0000256" key="2">
    <source>
        <dbReference type="ARBA" id="ARBA00022692"/>
    </source>
</evidence>
<comment type="subcellular location">
    <subcellularLocation>
        <location evidence="1">Membrane</location>
        <topology evidence="1">Multi-pass membrane protein</topology>
    </subcellularLocation>
</comment>
<dbReference type="Gene3D" id="1.10.287.70">
    <property type="match status" value="1"/>
</dbReference>
<dbReference type="OrthoDB" id="420840at2759"/>
<dbReference type="GO" id="GO:0005509">
    <property type="term" value="F:calcium ion binding"/>
    <property type="evidence" value="ECO:0007669"/>
    <property type="project" value="InterPro"/>
</dbReference>
<dbReference type="InterPro" id="IPR011992">
    <property type="entry name" value="EF-hand-dom_pair"/>
</dbReference>
<proteinExistence type="predicted"/>
<organism evidence="8 9">
    <name type="scientific">Symbiodinium necroappetens</name>
    <dbReference type="NCBI Taxonomy" id="1628268"/>
    <lineage>
        <taxon>Eukaryota</taxon>
        <taxon>Sar</taxon>
        <taxon>Alveolata</taxon>
        <taxon>Dinophyceae</taxon>
        <taxon>Suessiales</taxon>
        <taxon>Symbiodiniaceae</taxon>
        <taxon>Symbiodinium</taxon>
    </lineage>
</organism>
<dbReference type="EMBL" id="CAJNJA010032308">
    <property type="protein sequence ID" value="CAE7665970.1"/>
    <property type="molecule type" value="Genomic_DNA"/>
</dbReference>
<dbReference type="SUPFAM" id="SSF81324">
    <property type="entry name" value="Voltage-gated potassium channels"/>
    <property type="match status" value="1"/>
</dbReference>
<feature type="domain" description="EF-hand" evidence="7">
    <location>
        <begin position="356"/>
        <end position="387"/>
    </location>
</feature>
<dbReference type="InterPro" id="IPR027359">
    <property type="entry name" value="Volt_channel_dom_sf"/>
</dbReference>
<sequence>MFSRNKQPLKADSGARFVDRLVDHPAFDVFFACVVLLNSILIGVDVENTLSCRDQPVCDARPGWLQATQISCTVLFVLELVIRVTASGIQIFCSEDWLWILLDVLIVALSVWEIVVDIALLVEPDQEAMNEGVSGIASLKAFRIIRLTRILKTAQLMRVFRFVMALRTLVQSVLHTLKALMWALLLLLLIVYVFAVLFTQAIHDHIYVDMLPMPADAEVASDRYFGSLLDSMLSLFMSIAGGVSWEEVLLPLRHVSSAWIWTFCFIFYISFTYFAVLNVVTAVFCQSAIESAQNDHATVVQNMLDNKESHLKKLRALFSKFDIQANGGITYGMFEEKLDSPAVREYFETLGLDVWDAWSFFKLLDQDGGGLVEIEEFFMGCLRFSGHARAMDVGKIIQDQGWIIRNQGRFHSYVEGELHKLHEHMNSLAVFLGSISRGVACEQL</sequence>
<gene>
    <name evidence="8" type="primary">Cacna1h</name>
    <name evidence="8" type="ORF">SNEC2469_LOCUS19013</name>
</gene>
<dbReference type="PANTHER" id="PTHR10037:SF62">
    <property type="entry name" value="SODIUM CHANNEL PROTEIN 60E"/>
    <property type="match status" value="1"/>
</dbReference>
<evidence type="ECO:0000256" key="3">
    <source>
        <dbReference type="ARBA" id="ARBA00022837"/>
    </source>
</evidence>
<comment type="caution">
    <text evidence="8">The sequence shown here is derived from an EMBL/GenBank/DDBJ whole genome shotgun (WGS) entry which is preliminary data.</text>
</comment>
<dbReference type="PANTHER" id="PTHR10037">
    <property type="entry name" value="VOLTAGE-GATED CATION CHANNEL CALCIUM AND SODIUM"/>
    <property type="match status" value="1"/>
</dbReference>
<dbReference type="InterPro" id="IPR018247">
    <property type="entry name" value="EF_Hand_1_Ca_BS"/>
</dbReference>
<feature type="transmembrane region" description="Helical" evidence="6">
    <location>
        <begin position="98"/>
        <end position="122"/>
    </location>
</feature>
<dbReference type="PROSITE" id="PS50222">
    <property type="entry name" value="EF_HAND_2"/>
    <property type="match status" value="1"/>
</dbReference>
<feature type="transmembrane region" description="Helical" evidence="6">
    <location>
        <begin position="26"/>
        <end position="44"/>
    </location>
</feature>
<dbReference type="InterPro" id="IPR043203">
    <property type="entry name" value="VGCC_Ca_Na"/>
</dbReference>
<keyword evidence="5 6" id="KW-0472">Membrane</keyword>
<dbReference type="SUPFAM" id="SSF47473">
    <property type="entry name" value="EF-hand"/>
    <property type="match status" value="1"/>
</dbReference>
<dbReference type="AlphaFoldDB" id="A0A812WF77"/>
<keyword evidence="9" id="KW-1185">Reference proteome</keyword>
<evidence type="ECO:0000256" key="4">
    <source>
        <dbReference type="ARBA" id="ARBA00022989"/>
    </source>
</evidence>